<protein>
    <submittedName>
        <fullName evidence="22">Wall-associated receptor kinase 2</fullName>
    </submittedName>
</protein>
<keyword evidence="8" id="KW-0677">Repeat</keyword>
<evidence type="ECO:0000256" key="3">
    <source>
        <dbReference type="ARBA" id="ARBA00022536"/>
    </source>
</evidence>
<evidence type="ECO:0000313" key="23">
    <source>
        <dbReference type="Proteomes" id="UP000233837"/>
    </source>
</evidence>
<keyword evidence="6 18" id="KW-0812">Transmembrane</keyword>
<keyword evidence="7 19" id="KW-0732">Signal</keyword>
<dbReference type="Gene3D" id="2.10.25.10">
    <property type="entry name" value="Laminin"/>
    <property type="match status" value="1"/>
</dbReference>
<evidence type="ECO:0000256" key="7">
    <source>
        <dbReference type="ARBA" id="ARBA00022729"/>
    </source>
</evidence>
<dbReference type="InterPro" id="IPR045274">
    <property type="entry name" value="WAK-like"/>
</dbReference>
<evidence type="ECO:0000256" key="15">
    <source>
        <dbReference type="ARBA" id="ARBA00058961"/>
    </source>
</evidence>
<dbReference type="PROSITE" id="PS01187">
    <property type="entry name" value="EGF_CA"/>
    <property type="match status" value="1"/>
</dbReference>
<dbReference type="InterPro" id="IPR017441">
    <property type="entry name" value="Protein_kinase_ATP_BS"/>
</dbReference>
<dbReference type="GO" id="GO:0005524">
    <property type="term" value="F:ATP binding"/>
    <property type="evidence" value="ECO:0007669"/>
    <property type="project" value="UniProtKB-UniRule"/>
</dbReference>
<evidence type="ECO:0000256" key="11">
    <source>
        <dbReference type="ARBA" id="ARBA00022840"/>
    </source>
</evidence>
<dbReference type="Gene3D" id="3.30.200.20">
    <property type="entry name" value="Phosphorylase Kinase, domain 1"/>
    <property type="match status" value="1"/>
</dbReference>
<evidence type="ECO:0000256" key="8">
    <source>
        <dbReference type="ARBA" id="ARBA00022737"/>
    </source>
</evidence>
<evidence type="ECO:0000256" key="4">
    <source>
        <dbReference type="ARBA" id="ARBA00022553"/>
    </source>
</evidence>
<evidence type="ECO:0000256" key="2">
    <source>
        <dbReference type="ARBA" id="ARBA00022527"/>
    </source>
</evidence>
<dbReference type="SMART" id="SM00220">
    <property type="entry name" value="S_TKc"/>
    <property type="match status" value="1"/>
</dbReference>
<evidence type="ECO:0000256" key="9">
    <source>
        <dbReference type="ARBA" id="ARBA00022741"/>
    </source>
</evidence>
<dbReference type="GO" id="GO:0007166">
    <property type="term" value="P:cell surface receptor signaling pathway"/>
    <property type="evidence" value="ECO:0007669"/>
    <property type="project" value="InterPro"/>
</dbReference>
<keyword evidence="5" id="KW-0808">Transferase</keyword>
<feature type="domain" description="EGF-like" evidence="21">
    <location>
        <begin position="319"/>
        <end position="362"/>
    </location>
</feature>
<evidence type="ECO:0000256" key="16">
    <source>
        <dbReference type="PROSITE-ProRule" id="PRU00076"/>
    </source>
</evidence>
<evidence type="ECO:0000256" key="10">
    <source>
        <dbReference type="ARBA" id="ARBA00022777"/>
    </source>
</evidence>
<evidence type="ECO:0000256" key="13">
    <source>
        <dbReference type="ARBA" id="ARBA00023136"/>
    </source>
</evidence>
<accession>A0A2I0VLB3</accession>
<reference evidence="22 23" key="1">
    <citation type="journal article" date="2016" name="Sci. Rep.">
        <title>The Dendrobium catenatum Lindl. genome sequence provides insights into polysaccharide synthase, floral development and adaptive evolution.</title>
        <authorList>
            <person name="Zhang G.Q."/>
            <person name="Xu Q."/>
            <person name="Bian C."/>
            <person name="Tsai W.C."/>
            <person name="Yeh C.M."/>
            <person name="Liu K.W."/>
            <person name="Yoshida K."/>
            <person name="Zhang L.S."/>
            <person name="Chang S.B."/>
            <person name="Chen F."/>
            <person name="Shi Y."/>
            <person name="Su Y.Y."/>
            <person name="Zhang Y.Q."/>
            <person name="Chen L.J."/>
            <person name="Yin Y."/>
            <person name="Lin M."/>
            <person name="Huang H."/>
            <person name="Deng H."/>
            <person name="Wang Z.W."/>
            <person name="Zhu S.L."/>
            <person name="Zhao X."/>
            <person name="Deng C."/>
            <person name="Niu S.C."/>
            <person name="Huang J."/>
            <person name="Wang M."/>
            <person name="Liu G.H."/>
            <person name="Yang H.J."/>
            <person name="Xiao X.J."/>
            <person name="Hsiao Y.Y."/>
            <person name="Wu W.L."/>
            <person name="Chen Y.Y."/>
            <person name="Mitsuda N."/>
            <person name="Ohme-Takagi M."/>
            <person name="Luo Y.B."/>
            <person name="Van de Peer Y."/>
            <person name="Liu Z.J."/>
        </authorList>
    </citation>
    <scope>NUCLEOTIDE SEQUENCE [LARGE SCALE GENOMIC DNA]</scope>
    <source>
        <tissue evidence="22">The whole plant</tissue>
    </source>
</reference>
<comment type="function">
    <text evidence="15">Serine/threonine-protein kinase that may function as a signaling receptor of extracellular matrix component. Binding to pectin may have significance in the control of cell expansion, morphogenesis and development.</text>
</comment>
<sequence>MSFSESSPLGLMVKPGHLLLLLHLIISLSSLHSPSNSTPSFLSPLVLDEDDGGQFCNGTDIPFPFGISGYKSLAPGFNITCNQGNGNLQTSPPRLKLFSDELPIIDISLNDGFLRVNLDPLNWRCDSPFAEEPSKYRDLLKDSPFTFSSTQNVLTVIGCDAMVFLQQQENNKTVNRSCVSFCESTESVVDGFCSGVGCCQASLPENLKSFDLDFQSIRNTIGSNVTNMLCGRAFILEQKAFEFSAEDINGVVEGGAPRSVVLNWSIGNKSCDEAKRSGADSYICAERSECNDSSTGVGYLCRCLEGYDGNPYIPDGCKDVDECSVNGTSPCTRKCLNFDGGYRCSCPFGTTGDGKKQGSGCERVAPIEIALAAGLFLLLLLFVLGLLTYRKLRGRRVEMLKQKNFMRNGGLLLQQHLSVREVAAKIFTASELETATDNFSDNHILGHGGYGTVYKGTLSDGREVAIKKSKLVDETQIEQFINEMVILSQINHRNVVKLLGCCLETQVPLLVYEFISNGTLFDHMHSDSELKTSPLSWETRLRIAGETAAALAYLHKAASTPIIHRDVKSANILLDEEFTAKVSDFGASRLVPYNQTHVTTVVQGTLGYLDPEYFHTGLLSEKSDVYSFGVVLVELLTAEKPVSFSKSEEQRNLASYFVGLEKENRILEIVDRRVAKDAEPLSLSAAAELARRCLNVRGEDRPMMKEVAVELNALRSLLMLRRPPERSAAEEQSRCLLRPLNICRNDGEISMESSISDAVY</sequence>
<dbReference type="InterPro" id="IPR000152">
    <property type="entry name" value="EGF-type_Asp/Asn_hydroxyl_site"/>
</dbReference>
<keyword evidence="12 18" id="KW-1133">Transmembrane helix</keyword>
<keyword evidence="3 16" id="KW-0245">EGF-like domain</keyword>
<evidence type="ECO:0000256" key="14">
    <source>
        <dbReference type="ARBA" id="ARBA00023157"/>
    </source>
</evidence>
<dbReference type="InterPro" id="IPR018097">
    <property type="entry name" value="EGF_Ca-bd_CS"/>
</dbReference>
<feature type="signal peptide" evidence="19">
    <location>
        <begin position="1"/>
        <end position="37"/>
    </location>
</feature>
<evidence type="ECO:0000259" key="21">
    <source>
        <dbReference type="PROSITE" id="PS50026"/>
    </source>
</evidence>
<dbReference type="CDD" id="cd14066">
    <property type="entry name" value="STKc_IRAK"/>
    <property type="match status" value="1"/>
</dbReference>
<dbReference type="InterPro" id="IPR001881">
    <property type="entry name" value="EGF-like_Ca-bd_dom"/>
</dbReference>
<dbReference type="PROSITE" id="PS00107">
    <property type="entry name" value="PROTEIN_KINASE_ATP"/>
    <property type="match status" value="1"/>
</dbReference>
<dbReference type="SUPFAM" id="SSF56112">
    <property type="entry name" value="Protein kinase-like (PK-like)"/>
    <property type="match status" value="1"/>
</dbReference>
<keyword evidence="9 17" id="KW-0547">Nucleotide-binding</keyword>
<dbReference type="SMART" id="SM00179">
    <property type="entry name" value="EGF_CA"/>
    <property type="match status" value="1"/>
</dbReference>
<dbReference type="FunFam" id="1.10.510.10:FF:000084">
    <property type="entry name" value="Wall-associated receptor kinase 2"/>
    <property type="match status" value="1"/>
</dbReference>
<dbReference type="SMART" id="SM00181">
    <property type="entry name" value="EGF"/>
    <property type="match status" value="2"/>
</dbReference>
<dbReference type="CDD" id="cd00054">
    <property type="entry name" value="EGF_CA"/>
    <property type="match status" value="1"/>
</dbReference>
<dbReference type="PROSITE" id="PS00108">
    <property type="entry name" value="PROTEIN_KINASE_ST"/>
    <property type="match status" value="1"/>
</dbReference>
<dbReference type="GO" id="GO:0005886">
    <property type="term" value="C:plasma membrane"/>
    <property type="evidence" value="ECO:0007669"/>
    <property type="project" value="TreeGrafter"/>
</dbReference>
<dbReference type="OrthoDB" id="4062651at2759"/>
<dbReference type="STRING" id="906689.A0A2I0VLB3"/>
<dbReference type="EMBL" id="KZ503429">
    <property type="protein sequence ID" value="PKU64209.1"/>
    <property type="molecule type" value="Genomic_DNA"/>
</dbReference>
<dbReference type="PROSITE" id="PS50026">
    <property type="entry name" value="EGF_3"/>
    <property type="match status" value="1"/>
</dbReference>
<keyword evidence="10 22" id="KW-0418">Kinase</keyword>
<dbReference type="Gene3D" id="1.10.510.10">
    <property type="entry name" value="Transferase(Phosphotransferase) domain 1"/>
    <property type="match status" value="1"/>
</dbReference>
<keyword evidence="22" id="KW-0675">Receptor</keyword>
<feature type="chain" id="PRO_5014169484" evidence="19">
    <location>
        <begin position="38"/>
        <end position="760"/>
    </location>
</feature>
<evidence type="ECO:0000256" key="6">
    <source>
        <dbReference type="ARBA" id="ARBA00022692"/>
    </source>
</evidence>
<evidence type="ECO:0000313" key="22">
    <source>
        <dbReference type="EMBL" id="PKU64209.1"/>
    </source>
</evidence>
<dbReference type="PROSITE" id="PS00010">
    <property type="entry name" value="ASX_HYDROXYL"/>
    <property type="match status" value="1"/>
</dbReference>
<dbReference type="InterPro" id="IPR000742">
    <property type="entry name" value="EGF"/>
</dbReference>
<gene>
    <name evidence="22" type="primary">WAK2</name>
    <name evidence="22" type="ORF">MA16_Dca005132</name>
</gene>
<dbReference type="InterPro" id="IPR011009">
    <property type="entry name" value="Kinase-like_dom_sf"/>
</dbReference>
<dbReference type="SUPFAM" id="SSF57196">
    <property type="entry name" value="EGF/Laminin"/>
    <property type="match status" value="1"/>
</dbReference>
<keyword evidence="4" id="KW-0597">Phosphoprotein</keyword>
<evidence type="ECO:0000256" key="17">
    <source>
        <dbReference type="PROSITE-ProRule" id="PRU10141"/>
    </source>
</evidence>
<comment type="caution">
    <text evidence="16">Lacks conserved residue(s) required for the propagation of feature annotation.</text>
</comment>
<reference evidence="22 23" key="2">
    <citation type="journal article" date="2017" name="Nature">
        <title>The Apostasia genome and the evolution of orchids.</title>
        <authorList>
            <person name="Zhang G.Q."/>
            <person name="Liu K.W."/>
            <person name="Li Z."/>
            <person name="Lohaus R."/>
            <person name="Hsiao Y.Y."/>
            <person name="Niu S.C."/>
            <person name="Wang J.Y."/>
            <person name="Lin Y.C."/>
            <person name="Xu Q."/>
            <person name="Chen L.J."/>
            <person name="Yoshida K."/>
            <person name="Fujiwara S."/>
            <person name="Wang Z.W."/>
            <person name="Zhang Y.Q."/>
            <person name="Mitsuda N."/>
            <person name="Wang M."/>
            <person name="Liu G.H."/>
            <person name="Pecoraro L."/>
            <person name="Huang H.X."/>
            <person name="Xiao X.J."/>
            <person name="Lin M."/>
            <person name="Wu X.Y."/>
            <person name="Wu W.L."/>
            <person name="Chen Y.Y."/>
            <person name="Chang S.B."/>
            <person name="Sakamoto S."/>
            <person name="Ohme-Takagi M."/>
            <person name="Yagi M."/>
            <person name="Zeng S.J."/>
            <person name="Shen C.Y."/>
            <person name="Yeh C.M."/>
            <person name="Luo Y.B."/>
            <person name="Tsai W.C."/>
            <person name="Van de Peer Y."/>
            <person name="Liu Z.J."/>
        </authorList>
    </citation>
    <scope>NUCLEOTIDE SEQUENCE [LARGE SCALE GENOMIC DNA]</scope>
    <source>
        <tissue evidence="22">The whole plant</tissue>
    </source>
</reference>
<evidence type="ECO:0000256" key="19">
    <source>
        <dbReference type="SAM" id="SignalP"/>
    </source>
</evidence>
<evidence type="ECO:0000256" key="1">
    <source>
        <dbReference type="ARBA" id="ARBA00004479"/>
    </source>
</evidence>
<dbReference type="GO" id="GO:0004674">
    <property type="term" value="F:protein serine/threonine kinase activity"/>
    <property type="evidence" value="ECO:0007669"/>
    <property type="project" value="UniProtKB-KW"/>
</dbReference>
<dbReference type="InterPro" id="IPR001245">
    <property type="entry name" value="Ser-Thr/Tyr_kinase_cat_dom"/>
</dbReference>
<evidence type="ECO:0000256" key="5">
    <source>
        <dbReference type="ARBA" id="ARBA00022679"/>
    </source>
</evidence>
<keyword evidence="23" id="KW-1185">Reference proteome</keyword>
<keyword evidence="2" id="KW-0723">Serine/threonine-protein kinase</keyword>
<dbReference type="Proteomes" id="UP000233837">
    <property type="component" value="Unassembled WGS sequence"/>
</dbReference>
<evidence type="ECO:0000256" key="18">
    <source>
        <dbReference type="SAM" id="Phobius"/>
    </source>
</evidence>
<dbReference type="PANTHER" id="PTHR27005:SF283">
    <property type="entry name" value="OS02G0633066 PROTEIN"/>
    <property type="match status" value="1"/>
</dbReference>
<dbReference type="InterPro" id="IPR000719">
    <property type="entry name" value="Prot_kinase_dom"/>
</dbReference>
<keyword evidence="14" id="KW-1015">Disulfide bond</keyword>
<feature type="binding site" evidence="17">
    <location>
        <position position="468"/>
    </location>
    <ligand>
        <name>ATP</name>
        <dbReference type="ChEBI" id="CHEBI:30616"/>
    </ligand>
</feature>
<name>A0A2I0VLB3_9ASPA</name>
<comment type="subcellular location">
    <subcellularLocation>
        <location evidence="1">Membrane</location>
        <topology evidence="1">Single-pass type I membrane protein</topology>
    </subcellularLocation>
</comment>
<evidence type="ECO:0000256" key="12">
    <source>
        <dbReference type="ARBA" id="ARBA00022989"/>
    </source>
</evidence>
<keyword evidence="13 18" id="KW-0472">Membrane</keyword>
<dbReference type="PANTHER" id="PTHR27005">
    <property type="entry name" value="WALL-ASSOCIATED RECEPTOR KINASE-LIKE 21"/>
    <property type="match status" value="1"/>
</dbReference>
<dbReference type="PROSITE" id="PS50011">
    <property type="entry name" value="PROTEIN_KINASE_DOM"/>
    <property type="match status" value="1"/>
</dbReference>
<feature type="transmembrane region" description="Helical" evidence="18">
    <location>
        <begin position="369"/>
        <end position="389"/>
    </location>
</feature>
<evidence type="ECO:0000259" key="20">
    <source>
        <dbReference type="PROSITE" id="PS50011"/>
    </source>
</evidence>
<dbReference type="AlphaFoldDB" id="A0A2I0VLB3"/>
<proteinExistence type="predicted"/>
<dbReference type="GO" id="GO:0005509">
    <property type="term" value="F:calcium ion binding"/>
    <property type="evidence" value="ECO:0007669"/>
    <property type="project" value="InterPro"/>
</dbReference>
<feature type="domain" description="Protein kinase" evidence="20">
    <location>
        <begin position="439"/>
        <end position="718"/>
    </location>
</feature>
<dbReference type="FunFam" id="3.30.200.20:FF:000043">
    <property type="entry name" value="Wall-associated receptor kinase 2"/>
    <property type="match status" value="1"/>
</dbReference>
<dbReference type="Pfam" id="PF07714">
    <property type="entry name" value="PK_Tyr_Ser-Thr"/>
    <property type="match status" value="1"/>
</dbReference>
<keyword evidence="11 17" id="KW-0067">ATP-binding</keyword>
<dbReference type="FunFam" id="2.10.25.10:FF:000038">
    <property type="entry name" value="Fibrillin 2"/>
    <property type="match status" value="1"/>
</dbReference>
<dbReference type="InterPro" id="IPR008271">
    <property type="entry name" value="Ser/Thr_kinase_AS"/>
</dbReference>
<organism evidence="22 23">
    <name type="scientific">Dendrobium catenatum</name>
    <dbReference type="NCBI Taxonomy" id="906689"/>
    <lineage>
        <taxon>Eukaryota</taxon>
        <taxon>Viridiplantae</taxon>
        <taxon>Streptophyta</taxon>
        <taxon>Embryophyta</taxon>
        <taxon>Tracheophyta</taxon>
        <taxon>Spermatophyta</taxon>
        <taxon>Magnoliopsida</taxon>
        <taxon>Liliopsida</taxon>
        <taxon>Asparagales</taxon>
        <taxon>Orchidaceae</taxon>
        <taxon>Epidendroideae</taxon>
        <taxon>Malaxideae</taxon>
        <taxon>Dendrobiinae</taxon>
        <taxon>Dendrobium</taxon>
    </lineage>
</organism>